<evidence type="ECO:0000256" key="1">
    <source>
        <dbReference type="ARBA" id="ARBA00022741"/>
    </source>
</evidence>
<reference evidence="6 7" key="1">
    <citation type="submission" date="2015-08" db="EMBL/GenBank/DDBJ databases">
        <title>The complete genome sequence of Bacillus beveridgei MLTeJB.</title>
        <authorList>
            <person name="Hanson T.E."/>
            <person name="Mesa C."/>
            <person name="Basesman S.M."/>
            <person name="Oremland R.S."/>
        </authorList>
    </citation>
    <scope>NUCLEOTIDE SEQUENCE [LARGE SCALE GENOMIC DNA]</scope>
    <source>
        <strain evidence="6 7">MLTeJB</strain>
    </source>
</reference>
<dbReference type="Pfam" id="PF01326">
    <property type="entry name" value="PPDK_N"/>
    <property type="match status" value="1"/>
</dbReference>
<dbReference type="RefSeq" id="WP_069366277.1">
    <property type="nucleotide sequence ID" value="NZ_CP012502.1"/>
</dbReference>
<dbReference type="PATRIC" id="fig|632773.3.peg.3216"/>
<evidence type="ECO:0000256" key="2">
    <source>
        <dbReference type="ARBA" id="ARBA00022840"/>
    </source>
</evidence>
<dbReference type="SUPFAM" id="SSF52009">
    <property type="entry name" value="Phosphohistidine domain"/>
    <property type="match status" value="1"/>
</dbReference>
<dbReference type="Gene3D" id="3.30.470.20">
    <property type="entry name" value="ATP-grasp fold, B domain"/>
    <property type="match status" value="1"/>
</dbReference>
<sequence length="875" mass="96469">MIIHFHTREAVSLKAAGGKGLNLVQMTAAGLNVPDGFILTTEAYNAFIEQNGLAKGIAEAVEHVQAADMAGLDQAAETIQQSIQKADVPDEIRSLIIEHYHELPQPLVAVRSSATAEDLPETSFAGQHDSFLNVEGEDALLQSVKNCWASLWNARAISYRINNRIPQSFPSLSLAVVVQCMADGDAAGVMFTANPLNNRRDQLFINASWGMGEAVVSGAVTPDQFILDKQTGTVVSSRIARKTVQIIRTESGNRQTEVPENQQTVASLTDIELKKLHELAGAVYRYYQEPMDTEWVLGRDGDIHIVQARPLTGLHPLVDGNDPIEEGLCFYFSFTRVSQGISVPFTPLGIDVQKLEMWGALKALGVNPGKSPKGFKTAAGRIYWDFTELIRNPKRAKKMADSFSLKDPVAGKVMMAFVARNEAELASKKGRLKLPPRLFAVSIRMAVRVFGAMISPEKAETRAKKLAEGHLKRMNRQALKAKTIPEKIAVVDTIMENAMRVILHQCAYMVPGMLAEKRAEKRLNAWLGDDRLLHTVIQALPNSPTTQMGHQLVGLACDYKDAGVTPDESDPKIQSFLDEFGHRSNVELDVGIANWHEDPSYILNLIHAFMEQDTKALYDKLERRQREAEEAALTITRQVKDEKGKRAANKIQKDCHYIRSLLGLRELPKFDLVRSFALVRSILLEAGDILVQHGVILSREDIAFLNRTDILNPQGSFFDLVAERKAAFEQQKEIKTVPRYMTNTGETMYESTDIAETDDGLTGFPIASGEYTGMVRVIHNPAKATLKDGEILVTHSTDPSWTPLFLRAGGLIMETGGTGSHGGIVAREYGIPAVAGVERISEKLHTGDRVTVNGSTGQVVLLEKAKDEEPINKTI</sequence>
<organism evidence="6 7">
    <name type="scientific">Salisediminibacterium beveridgei</name>
    <dbReference type="NCBI Taxonomy" id="632773"/>
    <lineage>
        <taxon>Bacteria</taxon>
        <taxon>Bacillati</taxon>
        <taxon>Bacillota</taxon>
        <taxon>Bacilli</taxon>
        <taxon>Bacillales</taxon>
        <taxon>Bacillaceae</taxon>
        <taxon>Salisediminibacterium</taxon>
    </lineage>
</organism>
<dbReference type="FunFam" id="3.30.1490.20:FF:000010">
    <property type="entry name" value="Phosphoenolpyruvate synthase"/>
    <property type="match status" value="1"/>
</dbReference>
<keyword evidence="3" id="KW-0175">Coiled coil</keyword>
<dbReference type="Gene3D" id="3.50.30.10">
    <property type="entry name" value="Phosphohistidine domain"/>
    <property type="match status" value="1"/>
</dbReference>
<dbReference type="InterPro" id="IPR008279">
    <property type="entry name" value="PEP-util_enz_mobile_dom"/>
</dbReference>
<keyword evidence="6" id="KW-0670">Pyruvate</keyword>
<protein>
    <submittedName>
        <fullName evidence="6">Pyruvate-utilizing enzyme, similar to phosphoenolpyruvate synthase</fullName>
    </submittedName>
</protein>
<dbReference type="STRING" id="632773.BBEV_3075"/>
<dbReference type="Proteomes" id="UP000094463">
    <property type="component" value="Chromosome"/>
</dbReference>
<evidence type="ECO:0000313" key="7">
    <source>
        <dbReference type="Proteomes" id="UP000094463"/>
    </source>
</evidence>
<feature type="coiled-coil region" evidence="3">
    <location>
        <begin position="611"/>
        <end position="638"/>
    </location>
</feature>
<evidence type="ECO:0000259" key="4">
    <source>
        <dbReference type="Pfam" id="PF00391"/>
    </source>
</evidence>
<keyword evidence="7" id="KW-1185">Reference proteome</keyword>
<dbReference type="Gene3D" id="3.30.1490.20">
    <property type="entry name" value="ATP-grasp fold, A domain"/>
    <property type="match status" value="1"/>
</dbReference>
<keyword evidence="1" id="KW-0547">Nucleotide-binding</keyword>
<evidence type="ECO:0000256" key="3">
    <source>
        <dbReference type="SAM" id="Coils"/>
    </source>
</evidence>
<dbReference type="Pfam" id="PF00391">
    <property type="entry name" value="PEP-utilizers"/>
    <property type="match status" value="1"/>
</dbReference>
<dbReference type="SUPFAM" id="SSF56059">
    <property type="entry name" value="Glutathione synthetase ATP-binding domain-like"/>
    <property type="match status" value="1"/>
</dbReference>
<feature type="domain" description="Pyruvate phosphate dikinase AMP/ATP-binding" evidence="5">
    <location>
        <begin position="15"/>
        <end position="313"/>
    </location>
</feature>
<dbReference type="KEGG" id="bbev:BBEV_3075"/>
<dbReference type="InterPro" id="IPR051549">
    <property type="entry name" value="PEP_Utilizing_Enz"/>
</dbReference>
<feature type="domain" description="PEP-utilising enzyme mobile" evidence="4">
    <location>
        <begin position="787"/>
        <end position="857"/>
    </location>
</feature>
<gene>
    <name evidence="6" type="primary">pps</name>
    <name evidence="6" type="ORF">BBEV_3075</name>
</gene>
<evidence type="ECO:0000259" key="5">
    <source>
        <dbReference type="Pfam" id="PF01326"/>
    </source>
</evidence>
<accession>A0A1D7QZE7</accession>
<dbReference type="PANTHER" id="PTHR43615:SF1">
    <property type="entry name" value="PPDK_N DOMAIN-CONTAINING PROTEIN"/>
    <property type="match status" value="1"/>
</dbReference>
<dbReference type="PANTHER" id="PTHR43615">
    <property type="entry name" value="PHOSPHOENOLPYRUVATE SYNTHASE-RELATED"/>
    <property type="match status" value="1"/>
</dbReference>
<dbReference type="OrthoDB" id="9765468at2"/>
<dbReference type="AlphaFoldDB" id="A0A1D7QZE7"/>
<dbReference type="GO" id="GO:0016301">
    <property type="term" value="F:kinase activity"/>
    <property type="evidence" value="ECO:0007669"/>
    <property type="project" value="InterPro"/>
</dbReference>
<evidence type="ECO:0000313" key="6">
    <source>
        <dbReference type="EMBL" id="AOM84392.1"/>
    </source>
</evidence>
<keyword evidence="2" id="KW-0067">ATP-binding</keyword>
<dbReference type="InterPro" id="IPR036637">
    <property type="entry name" value="Phosphohistidine_dom_sf"/>
</dbReference>
<proteinExistence type="predicted"/>
<dbReference type="InterPro" id="IPR013815">
    <property type="entry name" value="ATP_grasp_subdomain_1"/>
</dbReference>
<dbReference type="GO" id="GO:0005524">
    <property type="term" value="F:ATP binding"/>
    <property type="evidence" value="ECO:0007669"/>
    <property type="project" value="UniProtKB-KW"/>
</dbReference>
<dbReference type="EMBL" id="CP012502">
    <property type="protein sequence ID" value="AOM84392.1"/>
    <property type="molecule type" value="Genomic_DNA"/>
</dbReference>
<name>A0A1D7QZE7_9BACI</name>
<dbReference type="InterPro" id="IPR002192">
    <property type="entry name" value="PPDK_AMP/ATP-bd"/>
</dbReference>